<dbReference type="EMBL" id="JARWAO010000010">
    <property type="protein sequence ID" value="MDR5897329.1"/>
    <property type="molecule type" value="Genomic_DNA"/>
</dbReference>
<organism evidence="2 3">
    <name type="scientific">Larsenimonas suaedae</name>
    <dbReference type="NCBI Taxonomy" id="1851019"/>
    <lineage>
        <taxon>Bacteria</taxon>
        <taxon>Pseudomonadati</taxon>
        <taxon>Pseudomonadota</taxon>
        <taxon>Gammaproteobacteria</taxon>
        <taxon>Oceanospirillales</taxon>
        <taxon>Halomonadaceae</taxon>
        <taxon>Larsenimonas</taxon>
    </lineage>
</organism>
<feature type="transmembrane region" description="Helical" evidence="1">
    <location>
        <begin position="30"/>
        <end position="56"/>
    </location>
</feature>
<protein>
    <recommendedName>
        <fullName evidence="4">Phosphatidate cytidylyltransferase</fullName>
    </recommendedName>
</protein>
<keyword evidence="3" id="KW-1185">Reference proteome</keyword>
<proteinExistence type="predicted"/>
<dbReference type="Proteomes" id="UP001269375">
    <property type="component" value="Unassembled WGS sequence"/>
</dbReference>
<keyword evidence="1" id="KW-1133">Transmembrane helix</keyword>
<sequence length="66" mass="7023">MARAIGAVLALIAAVAILVCGYYIGLIGALLMYALIIVGVITLALILVAHGVYESLTQVGRKRRRR</sequence>
<feature type="transmembrane region" description="Helical" evidence="1">
    <location>
        <begin position="7"/>
        <end position="24"/>
    </location>
</feature>
<gene>
    <name evidence="2" type="ORF">QC825_14755</name>
</gene>
<keyword evidence="1" id="KW-0812">Transmembrane</keyword>
<evidence type="ECO:0000313" key="3">
    <source>
        <dbReference type="Proteomes" id="UP001269375"/>
    </source>
</evidence>
<evidence type="ECO:0000256" key="1">
    <source>
        <dbReference type="SAM" id="Phobius"/>
    </source>
</evidence>
<keyword evidence="1" id="KW-0472">Membrane</keyword>
<comment type="caution">
    <text evidence="2">The sequence shown here is derived from an EMBL/GenBank/DDBJ whole genome shotgun (WGS) entry which is preliminary data.</text>
</comment>
<dbReference type="RefSeq" id="WP_251595643.1">
    <property type="nucleotide sequence ID" value="NZ_JAMLJI010000006.1"/>
</dbReference>
<name>A0ABU1GZ54_9GAMM</name>
<evidence type="ECO:0008006" key="4">
    <source>
        <dbReference type="Google" id="ProtNLM"/>
    </source>
</evidence>
<evidence type="ECO:0000313" key="2">
    <source>
        <dbReference type="EMBL" id="MDR5897329.1"/>
    </source>
</evidence>
<accession>A0ABU1GZ54</accession>
<reference evidence="2 3" key="1">
    <citation type="submission" date="2023-04" db="EMBL/GenBank/DDBJ databases">
        <title>A long-awaited taxogenomic arrangement of the family Halomonadaceae.</title>
        <authorList>
            <person name="De La Haba R."/>
            <person name="Chuvochina M."/>
            <person name="Wittouck S."/>
            <person name="Arahal D.R."/>
            <person name="Sanchez-Porro C."/>
            <person name="Hugenholtz P."/>
            <person name="Ventosa A."/>
        </authorList>
    </citation>
    <scope>NUCLEOTIDE SEQUENCE [LARGE SCALE GENOMIC DNA]</scope>
    <source>
        <strain evidence="2 3">DSM 22428</strain>
    </source>
</reference>